<dbReference type="Gene3D" id="4.10.1080.10">
    <property type="entry name" value="TSP type-3 repeat"/>
    <property type="match status" value="1"/>
</dbReference>
<reference evidence="2 3" key="1">
    <citation type="submission" date="2024-09" db="EMBL/GenBank/DDBJ databases">
        <title>Laminarin stimulates single cell rates of sulfate reduction while oxygen inhibits transcriptomic activity in coastal marine sediment.</title>
        <authorList>
            <person name="Lindsay M."/>
            <person name="Orcutt B."/>
            <person name="Emerson D."/>
            <person name="Stepanauskas R."/>
            <person name="D'Angelo T."/>
        </authorList>
    </citation>
    <scope>NUCLEOTIDE SEQUENCE [LARGE SCALE GENOMIC DNA]</scope>
    <source>
        <strain evidence="2">SAG AM-311-K15</strain>
    </source>
</reference>
<dbReference type="Gene3D" id="3.20.20.80">
    <property type="entry name" value="Glycosidases"/>
    <property type="match status" value="1"/>
</dbReference>
<organism evidence="2 3">
    <name type="scientific">candidate division CSSED10-310 bacterium</name>
    <dbReference type="NCBI Taxonomy" id="2855610"/>
    <lineage>
        <taxon>Bacteria</taxon>
        <taxon>Bacteria division CSSED10-310</taxon>
    </lineage>
</organism>
<sequence>MKIAEQTSLMTMTKKTTPILWQQRFPSWVVSALTLAVMSMQVVVLELRPVWASESQNYNNYYGFVSYLLDEAEPLDDAFTVIKRVGGGWAQAEGPITFTTSAHWGNIQLVSLTEYDWSSLEWTNRATAAGLCILLNVSSGHDQMGMESYCPWVDCQAASGIASSTRCPPLDYQQWYEYAYEVARHFDGSSGAPEIRYFMSTGENDDSPEYWIATKEEYYGGGDLVTITRKNGLGTVEIYAAQLPVLYLGIKDGNSQAKVVMGCSSAYRGYAWTHIKEKIDQGCPEQEVVEQAYQYGLNQTYSQIVTNISSDPAIIRSIAFFYQSLLFPEYYDIFAIHYYGPAGYKDAVNFVCSKLADAGITKEIWNTGEGKVILGTSDLSERRNAYLHLERILTSQTAGFSWHDTSFLVDFVFSGPSGLYGRSAGGLDYPVRHYLANTFSFLSHILPEKNSATPVSVTPPEADTELLVFQVQNSRGTGSLAGGWCLDECPQNVLVWCNIDCPKTHELNALLGIGSSEARALFDFTGTIISATCSGETTVTFDEAPFLLAWGPDRDGDCVPDIIDNCPDTFNPGQENNPLEAIMGNGNPAIPAPDFLGDLCDPCPSDGDPDCSPTVPALSWAGVLGLIFFLGSYLLWVNKSKRG</sequence>
<feature type="transmembrane region" description="Helical" evidence="1">
    <location>
        <begin position="617"/>
        <end position="637"/>
    </location>
</feature>
<accession>A0ABV6Z1C2</accession>
<gene>
    <name evidence="2" type="ORF">ACFL27_18735</name>
</gene>
<keyword evidence="3" id="KW-1185">Reference proteome</keyword>
<dbReference type="InterPro" id="IPR017853">
    <property type="entry name" value="GH"/>
</dbReference>
<dbReference type="EMBL" id="JBHPBY010000286">
    <property type="protein sequence ID" value="MFC1852237.1"/>
    <property type="molecule type" value="Genomic_DNA"/>
</dbReference>
<proteinExistence type="predicted"/>
<evidence type="ECO:0000313" key="3">
    <source>
        <dbReference type="Proteomes" id="UP001594351"/>
    </source>
</evidence>
<dbReference type="SUPFAM" id="SSF51445">
    <property type="entry name" value="(Trans)glycosidases"/>
    <property type="match status" value="1"/>
</dbReference>
<dbReference type="InterPro" id="IPR028974">
    <property type="entry name" value="TSP_type-3_rpt"/>
</dbReference>
<evidence type="ECO:0000313" key="2">
    <source>
        <dbReference type="EMBL" id="MFC1852237.1"/>
    </source>
</evidence>
<keyword evidence="1" id="KW-0812">Transmembrane</keyword>
<keyword evidence="1" id="KW-1133">Transmembrane helix</keyword>
<dbReference type="Proteomes" id="UP001594351">
    <property type="component" value="Unassembled WGS sequence"/>
</dbReference>
<keyword evidence="1" id="KW-0472">Membrane</keyword>
<protein>
    <submittedName>
        <fullName evidence="2">Thrombospondin type 3 repeat-containing protein</fullName>
    </submittedName>
</protein>
<comment type="caution">
    <text evidence="2">The sequence shown here is derived from an EMBL/GenBank/DDBJ whole genome shotgun (WGS) entry which is preliminary data.</text>
</comment>
<name>A0ABV6Z1C2_UNCC1</name>
<evidence type="ECO:0000256" key="1">
    <source>
        <dbReference type="SAM" id="Phobius"/>
    </source>
</evidence>